<evidence type="ECO:0000313" key="1">
    <source>
        <dbReference type="EMBL" id="KDQ14981.1"/>
    </source>
</evidence>
<keyword evidence="2" id="KW-1185">Reference proteome</keyword>
<accession>A0A067MTU2</accession>
<dbReference type="InParanoid" id="A0A067MTU2"/>
<proteinExistence type="predicted"/>
<dbReference type="Proteomes" id="UP000027195">
    <property type="component" value="Unassembled WGS sequence"/>
</dbReference>
<organism evidence="1 2">
    <name type="scientific">Botryobasidium botryosum (strain FD-172 SS1)</name>
    <dbReference type="NCBI Taxonomy" id="930990"/>
    <lineage>
        <taxon>Eukaryota</taxon>
        <taxon>Fungi</taxon>
        <taxon>Dikarya</taxon>
        <taxon>Basidiomycota</taxon>
        <taxon>Agaricomycotina</taxon>
        <taxon>Agaricomycetes</taxon>
        <taxon>Cantharellales</taxon>
        <taxon>Botryobasidiaceae</taxon>
        <taxon>Botryobasidium</taxon>
    </lineage>
</organism>
<protein>
    <submittedName>
        <fullName evidence="1">Uncharacterized protein</fullName>
    </submittedName>
</protein>
<reference evidence="2" key="1">
    <citation type="journal article" date="2014" name="Proc. Natl. Acad. Sci. U.S.A.">
        <title>Extensive sampling of basidiomycete genomes demonstrates inadequacy of the white-rot/brown-rot paradigm for wood decay fungi.</title>
        <authorList>
            <person name="Riley R."/>
            <person name="Salamov A.A."/>
            <person name="Brown D.W."/>
            <person name="Nagy L.G."/>
            <person name="Floudas D."/>
            <person name="Held B.W."/>
            <person name="Levasseur A."/>
            <person name="Lombard V."/>
            <person name="Morin E."/>
            <person name="Otillar R."/>
            <person name="Lindquist E.A."/>
            <person name="Sun H."/>
            <person name="LaButti K.M."/>
            <person name="Schmutz J."/>
            <person name="Jabbour D."/>
            <person name="Luo H."/>
            <person name="Baker S.E."/>
            <person name="Pisabarro A.G."/>
            <person name="Walton J.D."/>
            <person name="Blanchette R.A."/>
            <person name="Henrissat B."/>
            <person name="Martin F."/>
            <person name="Cullen D."/>
            <person name="Hibbett D.S."/>
            <person name="Grigoriev I.V."/>
        </authorList>
    </citation>
    <scope>NUCLEOTIDE SEQUENCE [LARGE SCALE GENOMIC DNA]</scope>
    <source>
        <strain evidence="2">FD-172 SS1</strain>
    </source>
</reference>
<gene>
    <name evidence="1" type="ORF">BOTBODRAFT_44243</name>
</gene>
<sequence length="180" mass="19760">MRVYTGVGSRVAGTHPLVSYAGHRAKAHAHAGPYQHLLDTHIGKVIGRGRNAQLSQPASSARSRCAKAPLMSRYSRHRGWRGLIDRIRPARARLSVRCVRVVLEVKIGDAVEPEVEVVVCEWRRVDGMEPALRKRTLSCEKGQVSDVEGAEERERALGCGFGEPDPGRGGSVVLPPRISW</sequence>
<dbReference type="EMBL" id="KL198034">
    <property type="protein sequence ID" value="KDQ14981.1"/>
    <property type="molecule type" value="Genomic_DNA"/>
</dbReference>
<dbReference type="AlphaFoldDB" id="A0A067MTU2"/>
<evidence type="ECO:0000313" key="2">
    <source>
        <dbReference type="Proteomes" id="UP000027195"/>
    </source>
</evidence>
<name>A0A067MTU2_BOTB1</name>
<dbReference type="HOGENOM" id="CLU_1495945_0_0_1"/>